<dbReference type="InterPro" id="IPR043502">
    <property type="entry name" value="DNA/RNA_pol_sf"/>
</dbReference>
<dbReference type="Gene3D" id="3.10.10.10">
    <property type="entry name" value="HIV Type 1 Reverse Transcriptase, subunit A, domain 1"/>
    <property type="match status" value="1"/>
</dbReference>
<dbReference type="EnsemblMetazoa" id="Aqu2.1.42470_001">
    <property type="protein sequence ID" value="Aqu2.1.42470_001"/>
    <property type="gene ID" value="Aqu2.1.42470"/>
</dbReference>
<evidence type="ECO:0000313" key="1">
    <source>
        <dbReference type="EnsemblMetazoa" id="Aqu2.1.42470_001"/>
    </source>
</evidence>
<evidence type="ECO:0008006" key="2">
    <source>
        <dbReference type="Google" id="ProtNLM"/>
    </source>
</evidence>
<dbReference type="AlphaFoldDB" id="A0A1X7VRL4"/>
<dbReference type="PANTHER" id="PTHR24559:SF444">
    <property type="entry name" value="REVERSE TRANSCRIPTASE DOMAIN-CONTAINING PROTEIN"/>
    <property type="match status" value="1"/>
</dbReference>
<protein>
    <recommendedName>
        <fullName evidence="2">Reverse transcriptase domain-containing protein</fullName>
    </recommendedName>
</protein>
<reference evidence="1" key="1">
    <citation type="submission" date="2017-05" db="UniProtKB">
        <authorList>
            <consortium name="EnsemblMetazoa"/>
        </authorList>
    </citation>
    <scope>IDENTIFICATION</scope>
</reference>
<dbReference type="SUPFAM" id="SSF56672">
    <property type="entry name" value="DNA/RNA polymerases"/>
    <property type="match status" value="1"/>
</dbReference>
<organism evidence="1">
    <name type="scientific">Amphimedon queenslandica</name>
    <name type="common">Sponge</name>
    <dbReference type="NCBI Taxonomy" id="400682"/>
    <lineage>
        <taxon>Eukaryota</taxon>
        <taxon>Metazoa</taxon>
        <taxon>Porifera</taxon>
        <taxon>Demospongiae</taxon>
        <taxon>Heteroscleromorpha</taxon>
        <taxon>Haplosclerida</taxon>
        <taxon>Niphatidae</taxon>
        <taxon>Amphimedon</taxon>
    </lineage>
</organism>
<dbReference type="InParanoid" id="A0A1X7VRL4"/>
<sequence>MLDKNISPSQSPWSLPVILVKKDGSLRFCVDYRKVNSVTRKDAYPLPHINDTLDTLAGSS</sequence>
<dbReference type="InterPro" id="IPR053134">
    <property type="entry name" value="RNA-dir_DNA_polymerase"/>
</dbReference>
<accession>A0A1X7VRL4</accession>
<name>A0A1X7VRL4_AMPQE</name>
<dbReference type="STRING" id="400682.A0A1X7VRL4"/>
<dbReference type="InterPro" id="IPR043128">
    <property type="entry name" value="Rev_trsase/Diguanyl_cyclase"/>
</dbReference>
<proteinExistence type="predicted"/>
<dbReference type="Gene3D" id="3.30.70.270">
    <property type="match status" value="1"/>
</dbReference>
<dbReference type="PANTHER" id="PTHR24559">
    <property type="entry name" value="TRANSPOSON TY3-I GAG-POL POLYPROTEIN"/>
    <property type="match status" value="1"/>
</dbReference>